<dbReference type="PANTHER" id="PTHR46124:SF2">
    <property type="entry name" value="D-AMINOACYL-TRNA DEACYLASE"/>
    <property type="match status" value="1"/>
</dbReference>
<dbReference type="NCBIfam" id="TIGR00010">
    <property type="entry name" value="YchF/TatD family DNA exonuclease"/>
    <property type="match status" value="1"/>
</dbReference>
<dbReference type="GO" id="GO:0005829">
    <property type="term" value="C:cytosol"/>
    <property type="evidence" value="ECO:0007669"/>
    <property type="project" value="TreeGrafter"/>
</dbReference>
<dbReference type="STRING" id="1193181.BN10_920002"/>
<protein>
    <submittedName>
        <fullName evidence="4">Uncharacterized protein</fullName>
    </submittedName>
</protein>
<feature type="binding site" evidence="3">
    <location>
        <position position="223"/>
    </location>
    <ligand>
        <name>a divalent metal cation</name>
        <dbReference type="ChEBI" id="CHEBI:60240"/>
        <label>1</label>
    </ligand>
</feature>
<evidence type="ECO:0000256" key="3">
    <source>
        <dbReference type="PIRSR" id="PIRSR005902-1"/>
    </source>
</evidence>
<dbReference type="PIRSF" id="PIRSF005902">
    <property type="entry name" value="DNase_TatD"/>
    <property type="match status" value="1"/>
</dbReference>
<feature type="binding site" evidence="3">
    <location>
        <position position="173"/>
    </location>
    <ligand>
        <name>a divalent metal cation</name>
        <dbReference type="ChEBI" id="CHEBI:60240"/>
        <label>2</label>
    </ligand>
</feature>
<evidence type="ECO:0000313" key="4">
    <source>
        <dbReference type="EMBL" id="CCH71372.1"/>
    </source>
</evidence>
<dbReference type="Pfam" id="PF01026">
    <property type="entry name" value="TatD_DNase"/>
    <property type="match status" value="1"/>
</dbReference>
<dbReference type="HOGENOM" id="CLU_031506_4_3_11"/>
<evidence type="ECO:0000256" key="1">
    <source>
        <dbReference type="ARBA" id="ARBA00022723"/>
    </source>
</evidence>
<evidence type="ECO:0000256" key="2">
    <source>
        <dbReference type="ARBA" id="ARBA00022801"/>
    </source>
</evidence>
<dbReference type="GO" id="GO:0004536">
    <property type="term" value="F:DNA nuclease activity"/>
    <property type="evidence" value="ECO:0007669"/>
    <property type="project" value="InterPro"/>
</dbReference>
<dbReference type="RefSeq" id="WP_010851199.1">
    <property type="nucleotide sequence ID" value="NZ_HF570956.1"/>
</dbReference>
<reference evidence="4 5" key="1">
    <citation type="journal article" date="2013" name="ISME J.">
        <title>A metabolic model for members of the genus Tetrasphaera involved in enhanced biological phosphorus removal.</title>
        <authorList>
            <person name="Kristiansen R."/>
            <person name="Nguyen H.T.T."/>
            <person name="Saunders A.M."/>
            <person name="Nielsen J.L."/>
            <person name="Wimmer R."/>
            <person name="Le V.Q."/>
            <person name="McIlroy S.J."/>
            <person name="Petrovski S."/>
            <person name="Seviour R.J."/>
            <person name="Calteau A."/>
            <person name="Nielsen K.L."/>
            <person name="Nielsen P.H."/>
        </authorList>
    </citation>
    <scope>NUCLEOTIDE SEQUENCE [LARGE SCALE GENOMIC DNA]</scope>
    <source>
        <strain evidence="4 5">Lp2</strain>
    </source>
</reference>
<dbReference type="EMBL" id="CAIZ01000166">
    <property type="protein sequence ID" value="CCH71372.1"/>
    <property type="molecule type" value="Genomic_DNA"/>
</dbReference>
<feature type="binding site" evidence="3">
    <location>
        <position position="21"/>
    </location>
    <ligand>
        <name>a divalent metal cation</name>
        <dbReference type="ChEBI" id="CHEBI:60240"/>
        <label>1</label>
    </ligand>
</feature>
<keyword evidence="2" id="KW-0378">Hydrolase</keyword>
<dbReference type="Gene3D" id="3.20.20.140">
    <property type="entry name" value="Metal-dependent hydrolases"/>
    <property type="match status" value="1"/>
</dbReference>
<dbReference type="AlphaFoldDB" id="N0E3A7"/>
<proteinExistence type="predicted"/>
<feature type="binding site" evidence="3">
    <location>
        <position position="112"/>
    </location>
    <ligand>
        <name>a divalent metal cation</name>
        <dbReference type="ChEBI" id="CHEBI:60240"/>
        <label>1</label>
    </ligand>
</feature>
<organism evidence="4 5">
    <name type="scientific">Phycicoccus elongatus Lp2</name>
    <dbReference type="NCBI Taxonomy" id="1193181"/>
    <lineage>
        <taxon>Bacteria</taxon>
        <taxon>Bacillati</taxon>
        <taxon>Actinomycetota</taxon>
        <taxon>Actinomycetes</taxon>
        <taxon>Micrococcales</taxon>
        <taxon>Intrasporangiaceae</taxon>
        <taxon>Phycicoccus</taxon>
    </lineage>
</organism>
<dbReference type="FunFam" id="3.20.20.140:FF:000005">
    <property type="entry name" value="TatD family hydrolase"/>
    <property type="match status" value="1"/>
</dbReference>
<dbReference type="Proteomes" id="UP000013167">
    <property type="component" value="Unassembled WGS sequence"/>
</dbReference>
<accession>N0E3A7</accession>
<keyword evidence="1 3" id="KW-0479">Metal-binding</keyword>
<evidence type="ECO:0000313" key="5">
    <source>
        <dbReference type="Proteomes" id="UP000013167"/>
    </source>
</evidence>
<dbReference type="GO" id="GO:0046872">
    <property type="term" value="F:metal ion binding"/>
    <property type="evidence" value="ECO:0007669"/>
    <property type="project" value="UniProtKB-KW"/>
</dbReference>
<sequence length="275" mass="30377">MPREIEFPDPLQIPVFDNHTHLDISREGEPIDVAAALREAARVGVTRVMQIGCDLPSARLTIGLVDEHPQILGGVALHPNDAPRLAASGRLAAAYDEIEEYAAHPRVRVVGETGLDFFRTGPEGRGVQEESFRWHIDLAKRLGKTLQIHDRDAHDDVLRVLDSEQAPEKVVLHCFSGDVRFARECVDRGYHLSFAGPITFKSSQELRDALAVTPLDRVLVETDAPYLTPHPFRGATNAPVMLPLTVRRAAAVLGVSVPELCHQVNQTGERLYGSW</sequence>
<dbReference type="InterPro" id="IPR001130">
    <property type="entry name" value="TatD-like"/>
</dbReference>
<gene>
    <name evidence="4" type="ORF">BN10_920002</name>
</gene>
<dbReference type="eggNOG" id="COG0084">
    <property type="taxonomic scope" value="Bacteria"/>
</dbReference>
<dbReference type="OrthoDB" id="9810005at2"/>
<keyword evidence="5" id="KW-1185">Reference proteome</keyword>
<dbReference type="GO" id="GO:0016788">
    <property type="term" value="F:hydrolase activity, acting on ester bonds"/>
    <property type="evidence" value="ECO:0007669"/>
    <property type="project" value="InterPro"/>
</dbReference>
<dbReference type="CDD" id="cd01310">
    <property type="entry name" value="TatD_DNAse"/>
    <property type="match status" value="1"/>
</dbReference>
<dbReference type="SUPFAM" id="SSF51556">
    <property type="entry name" value="Metallo-dependent hydrolases"/>
    <property type="match status" value="1"/>
</dbReference>
<dbReference type="InterPro" id="IPR032466">
    <property type="entry name" value="Metal_Hydrolase"/>
</dbReference>
<comment type="caution">
    <text evidence="4">The sequence shown here is derived from an EMBL/GenBank/DDBJ whole genome shotgun (WGS) entry which is preliminary data.</text>
</comment>
<dbReference type="InterPro" id="IPR015991">
    <property type="entry name" value="TatD/YcfH-like"/>
</dbReference>
<feature type="binding site" evidence="3">
    <location>
        <position position="19"/>
    </location>
    <ligand>
        <name>a divalent metal cation</name>
        <dbReference type="ChEBI" id="CHEBI:60240"/>
        <label>1</label>
    </ligand>
</feature>
<name>N0E3A7_9MICO</name>
<feature type="binding site" evidence="3">
    <location>
        <position position="149"/>
    </location>
    <ligand>
        <name>a divalent metal cation</name>
        <dbReference type="ChEBI" id="CHEBI:60240"/>
        <label>2</label>
    </ligand>
</feature>
<dbReference type="PANTHER" id="PTHR46124">
    <property type="entry name" value="D-AMINOACYL-TRNA DEACYLASE"/>
    <property type="match status" value="1"/>
</dbReference>